<evidence type="ECO:0000313" key="1">
    <source>
        <dbReference type="EMBL" id="CAJ2675300.1"/>
    </source>
</evidence>
<proteinExistence type="predicted"/>
<dbReference type="Proteomes" id="UP001177021">
    <property type="component" value="Unassembled WGS sequence"/>
</dbReference>
<organism evidence="1 2">
    <name type="scientific">Trifolium pratense</name>
    <name type="common">Red clover</name>
    <dbReference type="NCBI Taxonomy" id="57577"/>
    <lineage>
        <taxon>Eukaryota</taxon>
        <taxon>Viridiplantae</taxon>
        <taxon>Streptophyta</taxon>
        <taxon>Embryophyta</taxon>
        <taxon>Tracheophyta</taxon>
        <taxon>Spermatophyta</taxon>
        <taxon>Magnoliopsida</taxon>
        <taxon>eudicotyledons</taxon>
        <taxon>Gunneridae</taxon>
        <taxon>Pentapetalae</taxon>
        <taxon>rosids</taxon>
        <taxon>fabids</taxon>
        <taxon>Fabales</taxon>
        <taxon>Fabaceae</taxon>
        <taxon>Papilionoideae</taxon>
        <taxon>50 kb inversion clade</taxon>
        <taxon>NPAAA clade</taxon>
        <taxon>Hologalegina</taxon>
        <taxon>IRL clade</taxon>
        <taxon>Trifolieae</taxon>
        <taxon>Trifolium</taxon>
    </lineage>
</organism>
<reference evidence="1" key="1">
    <citation type="submission" date="2023-10" db="EMBL/GenBank/DDBJ databases">
        <authorList>
            <person name="Rodriguez Cubillos JULIANA M."/>
            <person name="De Vega J."/>
        </authorList>
    </citation>
    <scope>NUCLEOTIDE SEQUENCE</scope>
</reference>
<accession>A0ACB0M0S4</accession>
<sequence>MLHSLYADINSSGNGLGISLNDYGNTINLLHMPHTHYYEVLSSVRPLDRSIHQRQRKDSLFNFVDEPLTVKDHICLAIAINWALSHIFRWMDIMDEEVIDIMDEEEVMDIMDDEEV</sequence>
<comment type="caution">
    <text evidence="1">The sequence shown here is derived from an EMBL/GenBank/DDBJ whole genome shotgun (WGS) entry which is preliminary data.</text>
</comment>
<name>A0ACB0M0S4_TRIPR</name>
<protein>
    <submittedName>
        <fullName evidence="1">Uncharacterized protein</fullName>
    </submittedName>
</protein>
<gene>
    <name evidence="1" type="ORF">MILVUS5_LOCUS38358</name>
</gene>
<keyword evidence="2" id="KW-1185">Reference proteome</keyword>
<evidence type="ECO:0000313" key="2">
    <source>
        <dbReference type="Proteomes" id="UP001177021"/>
    </source>
</evidence>
<dbReference type="EMBL" id="CASHSV030000716">
    <property type="protein sequence ID" value="CAJ2675300.1"/>
    <property type="molecule type" value="Genomic_DNA"/>
</dbReference>